<protein>
    <submittedName>
        <fullName evidence="2">Uncharacterized protein</fullName>
    </submittedName>
</protein>
<proteinExistence type="predicted"/>
<keyword evidence="3" id="KW-1185">Reference proteome</keyword>
<dbReference type="EMBL" id="AGNL01041457">
    <property type="protein sequence ID" value="EJK51549.1"/>
    <property type="molecule type" value="Genomic_DNA"/>
</dbReference>
<feature type="region of interest" description="Disordered" evidence="1">
    <location>
        <begin position="1"/>
        <end position="20"/>
    </location>
</feature>
<evidence type="ECO:0000256" key="1">
    <source>
        <dbReference type="SAM" id="MobiDB-lite"/>
    </source>
</evidence>
<sequence>MAIAGPQHAPGTTAPSTMKLGGISSEKEAVNFLIGEVPDVNIARYVHHLSGCPSACKSPYCSPWHSRLQLPGRPTGCQRQRFHPTAKAIFEVKTSGTKRYNHNMNTPIQRKVAHDRLFVANIVGDGTCAVVGPFQAALGGAGLINLKGPSNTWSGDHSSTMTVNAKEGRSRLCYNNSAERSESILRDRPNANRMYV</sequence>
<accession>K0RGX6</accession>
<evidence type="ECO:0000313" key="2">
    <source>
        <dbReference type="EMBL" id="EJK51549.1"/>
    </source>
</evidence>
<dbReference type="Proteomes" id="UP000266841">
    <property type="component" value="Unassembled WGS sequence"/>
</dbReference>
<name>K0RGX6_THAOC</name>
<reference evidence="2 3" key="1">
    <citation type="journal article" date="2012" name="Genome Biol.">
        <title>Genome and low-iron response of an oceanic diatom adapted to chronic iron limitation.</title>
        <authorList>
            <person name="Lommer M."/>
            <person name="Specht M."/>
            <person name="Roy A.S."/>
            <person name="Kraemer L."/>
            <person name="Andreson R."/>
            <person name="Gutowska M.A."/>
            <person name="Wolf J."/>
            <person name="Bergner S.V."/>
            <person name="Schilhabel M.B."/>
            <person name="Klostermeier U.C."/>
            <person name="Beiko R.G."/>
            <person name="Rosenstiel P."/>
            <person name="Hippler M."/>
            <person name="Laroche J."/>
        </authorList>
    </citation>
    <scope>NUCLEOTIDE SEQUENCE [LARGE SCALE GENOMIC DNA]</scope>
    <source>
        <strain evidence="2 3">CCMP1005</strain>
    </source>
</reference>
<dbReference type="AlphaFoldDB" id="K0RGX6"/>
<evidence type="ECO:0000313" key="3">
    <source>
        <dbReference type="Proteomes" id="UP000266841"/>
    </source>
</evidence>
<comment type="caution">
    <text evidence="2">The sequence shown here is derived from an EMBL/GenBank/DDBJ whole genome shotgun (WGS) entry which is preliminary data.</text>
</comment>
<gene>
    <name evidence="2" type="ORF">THAOC_29270</name>
</gene>
<organism evidence="2 3">
    <name type="scientific">Thalassiosira oceanica</name>
    <name type="common">Marine diatom</name>
    <dbReference type="NCBI Taxonomy" id="159749"/>
    <lineage>
        <taxon>Eukaryota</taxon>
        <taxon>Sar</taxon>
        <taxon>Stramenopiles</taxon>
        <taxon>Ochrophyta</taxon>
        <taxon>Bacillariophyta</taxon>
        <taxon>Coscinodiscophyceae</taxon>
        <taxon>Thalassiosirophycidae</taxon>
        <taxon>Thalassiosirales</taxon>
        <taxon>Thalassiosiraceae</taxon>
        <taxon>Thalassiosira</taxon>
    </lineage>
</organism>